<dbReference type="Proteomes" id="UP001139516">
    <property type="component" value="Unassembled WGS sequence"/>
</dbReference>
<comment type="caution">
    <text evidence="1">The sequence shown here is derived from an EMBL/GenBank/DDBJ whole genome shotgun (WGS) entry which is preliminary data.</text>
</comment>
<accession>A0A9X1Y4R4</accession>
<keyword evidence="2" id="KW-1185">Reference proteome</keyword>
<sequence length="252" mass="27479">MLPFSVTDTAAVVAQEGFTRLSAPALRAGLAIDDATWERFARSWDDLPVDTYMADGGRYRRRRHAVYRAVPGQAELVRQPHQPHWQSLTHNSLNGGIERWFAPVAEAVAEGPALPAMLRLGRYLAERLLPLTPWFVEVHQFRILAAGAEAGQPTPEGVHSDGVDYVMIQMIGRHNVAGGETVVQDAAGAEVARFTLADPGEAVFLDDRRLRHGTSPVLAADPSRPAHRDVLVLTYRRGPPRETQDGAGAATA</sequence>
<keyword evidence="1" id="KW-0560">Oxidoreductase</keyword>
<reference evidence="1" key="1">
    <citation type="submission" date="2022-04" db="EMBL/GenBank/DDBJ databases">
        <title>Roseomonas acroporae sp. nov., isolated from coral Acropora digitifera.</title>
        <authorList>
            <person name="Sun H."/>
        </authorList>
    </citation>
    <scope>NUCLEOTIDE SEQUENCE</scope>
    <source>
        <strain evidence="1">NAR14</strain>
    </source>
</reference>
<protein>
    <submittedName>
        <fullName evidence="1">2OG-Fe dioxygenase family protein</fullName>
    </submittedName>
</protein>
<dbReference type="AlphaFoldDB" id="A0A9X1Y4R4"/>
<proteinExistence type="predicted"/>
<name>A0A9X1Y4R4_9PROT</name>
<keyword evidence="1" id="KW-0223">Dioxygenase</keyword>
<evidence type="ECO:0000313" key="2">
    <source>
        <dbReference type="Proteomes" id="UP001139516"/>
    </source>
</evidence>
<dbReference type="GO" id="GO:0051213">
    <property type="term" value="F:dioxygenase activity"/>
    <property type="evidence" value="ECO:0007669"/>
    <property type="project" value="UniProtKB-KW"/>
</dbReference>
<dbReference type="Pfam" id="PF10014">
    <property type="entry name" value="2OG-Fe_Oxy_2"/>
    <property type="match status" value="1"/>
</dbReference>
<dbReference type="InterPro" id="IPR018724">
    <property type="entry name" value="2OG-Fe_dioxygenase"/>
</dbReference>
<dbReference type="Gene3D" id="2.60.120.620">
    <property type="entry name" value="q2cbj1_9rhob like domain"/>
    <property type="match status" value="1"/>
</dbReference>
<dbReference type="RefSeq" id="WP_248665518.1">
    <property type="nucleotide sequence ID" value="NZ_JALPRX010000009.1"/>
</dbReference>
<evidence type="ECO:0000313" key="1">
    <source>
        <dbReference type="EMBL" id="MCK8783393.1"/>
    </source>
</evidence>
<dbReference type="EMBL" id="JALPRX010000009">
    <property type="protein sequence ID" value="MCK8783393.1"/>
    <property type="molecule type" value="Genomic_DNA"/>
</dbReference>
<gene>
    <name evidence="1" type="ORF">M0638_03215</name>
</gene>
<organism evidence="1 2">
    <name type="scientific">Roseomonas acroporae</name>
    <dbReference type="NCBI Taxonomy" id="2937791"/>
    <lineage>
        <taxon>Bacteria</taxon>
        <taxon>Pseudomonadati</taxon>
        <taxon>Pseudomonadota</taxon>
        <taxon>Alphaproteobacteria</taxon>
        <taxon>Acetobacterales</taxon>
        <taxon>Roseomonadaceae</taxon>
        <taxon>Roseomonas</taxon>
    </lineage>
</organism>